<comment type="caution">
    <text evidence="5">The sequence shown here is derived from an EMBL/GenBank/DDBJ whole genome shotgun (WGS) entry which is preliminary data.</text>
</comment>
<feature type="domain" description="JmjC" evidence="4">
    <location>
        <begin position="114"/>
        <end position="263"/>
    </location>
</feature>
<evidence type="ECO:0000259" key="4">
    <source>
        <dbReference type="PROSITE" id="PS51184"/>
    </source>
</evidence>
<evidence type="ECO:0000313" key="6">
    <source>
        <dbReference type="Proteomes" id="UP000592181"/>
    </source>
</evidence>
<sequence>MAVSSVTQPPAAARTGLRRLVDLDPATFAAQHWGREPRHVPAAARGGDDGQDLLSLAAVDRLLSVQGVRTPFLRVARNGVTRPDADFTRGGGVGAGVTDQLDDTALTRLFAEGSTIVLQGLHRTHEPLITLAQDLTADLGHPVQVNAYVTPPQSTGFSAHYDVHDVFVLQTAGEKTWRIHAPVHEHPLRDQPWDQRRGAVADRAAGEPHLDITMRPGDVLYLPRGWLHAATAKGETSAHVTIGVHTWHRGHVADALLAAVTRALAEDPQQRASLPLGADIGSADALADDVEAVRAAMTAALAEVSVAQVAADLGGRQDRSHTPAPVAPVATAGALAGWHEDSRLVLREHVRARLVPNGSGQVLIGRTGRHPVGAAEADRVAALLTEGSARVGDLGEELARGLVLAGVAVPELPATDAEALDEEPG</sequence>
<dbReference type="PANTHER" id="PTHR13096:SF9">
    <property type="entry name" value="BIFUNCTIONAL LYSINE-SPECIFIC DEMETHYLASE AND HISTIDYL-HYDROXYLASE"/>
    <property type="match status" value="1"/>
</dbReference>
<evidence type="ECO:0000256" key="1">
    <source>
        <dbReference type="ARBA" id="ARBA00001954"/>
    </source>
</evidence>
<gene>
    <name evidence="5" type="ORF">BJY28_000774</name>
</gene>
<dbReference type="Gene3D" id="2.60.120.650">
    <property type="entry name" value="Cupin"/>
    <property type="match status" value="1"/>
</dbReference>
<dbReference type="GO" id="GO:0032453">
    <property type="term" value="F:histone H3K4 demethylase activity"/>
    <property type="evidence" value="ECO:0007669"/>
    <property type="project" value="TreeGrafter"/>
</dbReference>
<organism evidence="5 6">
    <name type="scientific">Janibacter alkaliphilus</name>
    <dbReference type="NCBI Taxonomy" id="1069963"/>
    <lineage>
        <taxon>Bacteria</taxon>
        <taxon>Bacillati</taxon>
        <taxon>Actinomycetota</taxon>
        <taxon>Actinomycetes</taxon>
        <taxon>Micrococcales</taxon>
        <taxon>Intrasporangiaceae</taxon>
        <taxon>Janibacter</taxon>
    </lineage>
</organism>
<keyword evidence="2" id="KW-0479">Metal-binding</keyword>
<dbReference type="GO" id="GO:0046872">
    <property type="term" value="F:metal ion binding"/>
    <property type="evidence" value="ECO:0007669"/>
    <property type="project" value="UniProtKB-KW"/>
</dbReference>
<dbReference type="InterPro" id="IPR003347">
    <property type="entry name" value="JmjC_dom"/>
</dbReference>
<name>A0A852XCW7_9MICO</name>
<dbReference type="AlphaFoldDB" id="A0A852XCW7"/>
<evidence type="ECO:0000256" key="3">
    <source>
        <dbReference type="ARBA" id="ARBA00023004"/>
    </source>
</evidence>
<dbReference type="SUPFAM" id="SSF51197">
    <property type="entry name" value="Clavaminate synthase-like"/>
    <property type="match status" value="1"/>
</dbReference>
<keyword evidence="3" id="KW-0408">Iron</keyword>
<dbReference type="SMART" id="SM00558">
    <property type="entry name" value="JmjC"/>
    <property type="match status" value="1"/>
</dbReference>
<comment type="cofactor">
    <cofactor evidence="1">
        <name>Fe(2+)</name>
        <dbReference type="ChEBI" id="CHEBI:29033"/>
    </cofactor>
</comment>
<accession>A0A852XCW7</accession>
<evidence type="ECO:0000256" key="2">
    <source>
        <dbReference type="ARBA" id="ARBA00022723"/>
    </source>
</evidence>
<dbReference type="EMBL" id="JACBZX010000001">
    <property type="protein sequence ID" value="NYG36305.1"/>
    <property type="molecule type" value="Genomic_DNA"/>
</dbReference>
<dbReference type="Proteomes" id="UP000592181">
    <property type="component" value="Unassembled WGS sequence"/>
</dbReference>
<protein>
    <recommendedName>
        <fullName evidence="4">JmjC domain-containing protein</fullName>
    </recommendedName>
</protein>
<dbReference type="PROSITE" id="PS51184">
    <property type="entry name" value="JMJC"/>
    <property type="match status" value="1"/>
</dbReference>
<dbReference type="PANTHER" id="PTHR13096">
    <property type="entry name" value="MINA53 MYC INDUCED NUCLEAR ANTIGEN"/>
    <property type="match status" value="1"/>
</dbReference>
<proteinExistence type="predicted"/>
<dbReference type="RefSeq" id="WP_179461834.1">
    <property type="nucleotide sequence ID" value="NZ_JACBZX010000001.1"/>
</dbReference>
<keyword evidence="6" id="KW-1185">Reference proteome</keyword>
<reference evidence="5 6" key="1">
    <citation type="submission" date="2020-07" db="EMBL/GenBank/DDBJ databases">
        <title>Sequencing the genomes of 1000 actinobacteria strains.</title>
        <authorList>
            <person name="Klenk H.-P."/>
        </authorList>
    </citation>
    <scope>NUCLEOTIDE SEQUENCE [LARGE SCALE GENOMIC DNA]</scope>
    <source>
        <strain evidence="5 6">DSM 24723</strain>
    </source>
</reference>
<evidence type="ECO:0000313" key="5">
    <source>
        <dbReference type="EMBL" id="NYG36305.1"/>
    </source>
</evidence>
<dbReference type="InterPro" id="IPR039994">
    <property type="entry name" value="NO66-like"/>
</dbReference>
<dbReference type="Pfam" id="PF08007">
    <property type="entry name" value="JmjC_2"/>
    <property type="match status" value="1"/>
</dbReference>
<dbReference type="GO" id="GO:0051864">
    <property type="term" value="F:histone H3K36 demethylase activity"/>
    <property type="evidence" value="ECO:0007669"/>
    <property type="project" value="TreeGrafter"/>
</dbReference>